<evidence type="ECO:0000313" key="3">
    <source>
        <dbReference type="EMBL" id="MEE2565370.1"/>
    </source>
</evidence>
<dbReference type="Gene3D" id="3.20.20.190">
    <property type="entry name" value="Phosphatidylinositol (PI) phosphodiesterase"/>
    <property type="match status" value="1"/>
</dbReference>
<dbReference type="CDD" id="cd08566">
    <property type="entry name" value="GDPD_AtGDE_like"/>
    <property type="match status" value="1"/>
</dbReference>
<dbReference type="PANTHER" id="PTHR46320">
    <property type="entry name" value="GLYCEROPHOSPHODIESTER PHOSPHODIESTERASE 1"/>
    <property type="match status" value="1"/>
</dbReference>
<comment type="caution">
    <text evidence="3">The sequence shown here is derived from an EMBL/GenBank/DDBJ whole genome shotgun (WGS) entry which is preliminary data.</text>
</comment>
<proteinExistence type="predicted"/>
<evidence type="ECO:0000259" key="2">
    <source>
        <dbReference type="PROSITE" id="PS51704"/>
    </source>
</evidence>
<organism evidence="3 4">
    <name type="scientific">Hyphobacterium marinum</name>
    <dbReference type="NCBI Taxonomy" id="3116574"/>
    <lineage>
        <taxon>Bacteria</taxon>
        <taxon>Pseudomonadati</taxon>
        <taxon>Pseudomonadota</taxon>
        <taxon>Alphaproteobacteria</taxon>
        <taxon>Maricaulales</taxon>
        <taxon>Maricaulaceae</taxon>
        <taxon>Hyphobacterium</taxon>
    </lineage>
</organism>
<feature type="signal peptide" evidence="1">
    <location>
        <begin position="1"/>
        <end position="19"/>
    </location>
</feature>
<protein>
    <submittedName>
        <fullName evidence="3">Glycerophosphodiester phosphodiesterase family protein</fullName>
    </submittedName>
</protein>
<feature type="domain" description="GP-PDE" evidence="2">
    <location>
        <begin position="44"/>
        <end position="277"/>
    </location>
</feature>
<evidence type="ECO:0000313" key="4">
    <source>
        <dbReference type="Proteomes" id="UP001310692"/>
    </source>
</evidence>
<dbReference type="PROSITE" id="PS51704">
    <property type="entry name" value="GP_PDE"/>
    <property type="match status" value="1"/>
</dbReference>
<dbReference type="Pfam" id="PF03009">
    <property type="entry name" value="GDPD"/>
    <property type="match status" value="1"/>
</dbReference>
<dbReference type="InterPro" id="IPR030395">
    <property type="entry name" value="GP_PDE_dom"/>
</dbReference>
<feature type="chain" id="PRO_5046041295" evidence="1">
    <location>
        <begin position="20"/>
        <end position="290"/>
    </location>
</feature>
<reference evidence="3 4" key="1">
    <citation type="submission" date="2024-01" db="EMBL/GenBank/DDBJ databases">
        <title>Hyphobacterium bacterium isolated from marine sediment.</title>
        <authorList>
            <person name="Zhao S."/>
        </authorList>
    </citation>
    <scope>NUCLEOTIDE SEQUENCE [LARGE SCALE GENOMIC DNA]</scope>
    <source>
        <strain evidence="3 4">Y60-23</strain>
    </source>
</reference>
<dbReference type="PROSITE" id="PS51257">
    <property type="entry name" value="PROKAR_LIPOPROTEIN"/>
    <property type="match status" value="1"/>
</dbReference>
<gene>
    <name evidence="3" type="ORF">V0U35_01660</name>
</gene>
<dbReference type="Proteomes" id="UP001310692">
    <property type="component" value="Unassembled WGS sequence"/>
</dbReference>
<accession>A0ABU7LUZ8</accession>
<dbReference type="InterPro" id="IPR017946">
    <property type="entry name" value="PLC-like_Pdiesterase_TIM-brl"/>
</dbReference>
<name>A0ABU7LUZ8_9PROT</name>
<dbReference type="EMBL" id="JAZDRO010000001">
    <property type="protein sequence ID" value="MEE2565370.1"/>
    <property type="molecule type" value="Genomic_DNA"/>
</dbReference>
<dbReference type="PANTHER" id="PTHR46320:SF1">
    <property type="entry name" value="GLYCEROPHOSPHODIESTER PHOSPHODIESTERASE 1"/>
    <property type="match status" value="1"/>
</dbReference>
<evidence type="ECO:0000256" key="1">
    <source>
        <dbReference type="SAM" id="SignalP"/>
    </source>
</evidence>
<keyword evidence="1" id="KW-0732">Signal</keyword>
<dbReference type="SUPFAM" id="SSF51695">
    <property type="entry name" value="PLC-like phosphodiesterases"/>
    <property type="match status" value="1"/>
</dbReference>
<sequence>MKPVSALGALLLLSCAPGAVPDSAPAPLLPVEALLDCAREADATLLSAHRGGAGPGIPDNSLAALRQSAALGAAFAEIDLRRTADGEIVLMHDDTLDRTTTGRGRLDRYALAELRDLRLRDPRGRETGETVPTLAEAFAVANETGLLLQLDPKTVSPLAAARAASDAGMGGQVVVITNSEADAAAVLAVDPDIAVSYAIRSERHLLNTELDLSRVVSWMGRGVPEARIEAALTGMGVETAAHDFSAEAEGRADYALFDRLHVEVLAVDDVAAAVRAVGGAGDHCPTGPAD</sequence>
<keyword evidence="4" id="KW-1185">Reference proteome</keyword>
<dbReference type="RefSeq" id="WP_330194907.1">
    <property type="nucleotide sequence ID" value="NZ_JAZDRO010000001.1"/>
</dbReference>